<evidence type="ECO:0000256" key="4">
    <source>
        <dbReference type="ARBA" id="ARBA00022679"/>
    </source>
</evidence>
<evidence type="ECO:0000313" key="6">
    <source>
        <dbReference type="EMBL" id="RZC45323.1"/>
    </source>
</evidence>
<sequence>MSSGAGEHRLHSKLEEALEIKSLRRIISAYLNYSDAAEEDVKRYERSYKQLPPAHKAILSHIPFKFQRLRRSISVNSFFIMSMLQAFEPPLDMSQDIDIREKEDRDDVCNDHLSGERNFSYGLIPTTSGKTPETDQLYCGEGINMRCKSPENRTSDEGVPVVSKSVSMENTTGLNNAGRNDAMDINCEAGLCSVSDSNGNVCSVQQDWLDPSLQLQVPLADVDKVRCIIRNIVRDWAPEGQWERDQCYKPILEELDHLFPSRSKDRPPCCLVPGAGLGRLALEISCLGFISQGNEFSYYMMICSNFILNQTVFQTHATELSCFYSTEAVGEWTIYPWIHSNCNSLSDNDQLCPVSFPDIHPASVGITEGFSMCGGDFVEVYSDPSQEGAWDTIVTCFFIDTAHNIVEYIETISRLLVDGGAWINLGPLLYHFADAFGTEDEMSIELSLEDVKKVAFQYGFQLEREKFIETTYTANPRSMMQNRYSAAFWTMTKIQKPSKDSPQPT</sequence>
<dbReference type="InterPro" id="IPR012901">
    <property type="entry name" value="CARME"/>
</dbReference>
<accession>A0A4Y7I8Q6</accession>
<dbReference type="GO" id="GO:0032259">
    <property type="term" value="P:methylation"/>
    <property type="evidence" value="ECO:0007669"/>
    <property type="project" value="UniProtKB-KW"/>
</dbReference>
<reference evidence="6 7" key="1">
    <citation type="journal article" date="2018" name="Science">
        <title>The opium poppy genome and morphinan production.</title>
        <authorList>
            <person name="Guo L."/>
            <person name="Winzer T."/>
            <person name="Yang X."/>
            <person name="Li Y."/>
            <person name="Ning Z."/>
            <person name="He Z."/>
            <person name="Teodor R."/>
            <person name="Lu Y."/>
            <person name="Bowser T.A."/>
            <person name="Graham I.A."/>
            <person name="Ye K."/>
        </authorList>
    </citation>
    <scope>NUCLEOTIDE SEQUENCE [LARGE SCALE GENOMIC DNA]</scope>
    <source>
        <strain evidence="7">cv. HN1</strain>
        <tissue evidence="6">Leaves</tissue>
    </source>
</reference>
<dbReference type="InterPro" id="IPR029063">
    <property type="entry name" value="SAM-dependent_MTases_sf"/>
</dbReference>
<evidence type="ECO:0000256" key="3">
    <source>
        <dbReference type="ARBA" id="ARBA00022603"/>
    </source>
</evidence>
<comment type="similarity">
    <text evidence="1">Belongs to the carnosine N-methyltransferase family.</text>
</comment>
<dbReference type="PANTHER" id="PTHR12303">
    <property type="entry name" value="CARNOSINE N-METHYLTRANSFERASE"/>
    <property type="match status" value="1"/>
</dbReference>
<evidence type="ECO:0000313" key="7">
    <source>
        <dbReference type="Proteomes" id="UP000316621"/>
    </source>
</evidence>
<dbReference type="EMBL" id="CM010715">
    <property type="protein sequence ID" value="RZC45323.1"/>
    <property type="molecule type" value="Genomic_DNA"/>
</dbReference>
<dbReference type="Pfam" id="PF07942">
    <property type="entry name" value="CARME"/>
    <property type="match status" value="1"/>
</dbReference>
<keyword evidence="3" id="KW-0489">Methyltransferase</keyword>
<evidence type="ECO:0000256" key="2">
    <source>
        <dbReference type="ARBA" id="ARBA00012003"/>
    </source>
</evidence>
<dbReference type="STRING" id="3469.A0A4Y7I8Q6"/>
<dbReference type="GO" id="GO:0030735">
    <property type="term" value="F:carnosine N-methyltransferase activity"/>
    <property type="evidence" value="ECO:0007669"/>
    <property type="project" value="UniProtKB-EC"/>
</dbReference>
<dbReference type="SUPFAM" id="SSF53335">
    <property type="entry name" value="S-adenosyl-L-methionine-dependent methyltransferases"/>
    <property type="match status" value="1"/>
</dbReference>
<name>A0A4Y7I8Q6_PAPSO</name>
<keyword evidence="5" id="KW-0949">S-adenosyl-L-methionine</keyword>
<dbReference type="OMA" id="CAPHEKY"/>
<gene>
    <name evidence="6" type="ORF">C5167_038268</name>
</gene>
<dbReference type="SMART" id="SM01296">
    <property type="entry name" value="N2227"/>
    <property type="match status" value="1"/>
</dbReference>
<keyword evidence="4" id="KW-0808">Transferase</keyword>
<keyword evidence="7" id="KW-1185">Reference proteome</keyword>
<dbReference type="EC" id="2.1.1.22" evidence="2"/>
<evidence type="ECO:0000256" key="5">
    <source>
        <dbReference type="ARBA" id="ARBA00022691"/>
    </source>
</evidence>
<dbReference type="Gramene" id="RZC45323">
    <property type="protein sequence ID" value="RZC45323"/>
    <property type="gene ID" value="C5167_038268"/>
</dbReference>
<dbReference type="Proteomes" id="UP000316621">
    <property type="component" value="Chromosome 1"/>
</dbReference>
<evidence type="ECO:0000256" key="1">
    <source>
        <dbReference type="ARBA" id="ARBA00010086"/>
    </source>
</evidence>
<dbReference type="AlphaFoldDB" id="A0A4Y7I8Q6"/>
<dbReference type="PANTHER" id="PTHR12303:SF6">
    <property type="entry name" value="CARNOSINE N-METHYLTRANSFERASE"/>
    <property type="match status" value="1"/>
</dbReference>
<proteinExistence type="inferred from homology"/>
<organism evidence="6 7">
    <name type="scientific">Papaver somniferum</name>
    <name type="common">Opium poppy</name>
    <dbReference type="NCBI Taxonomy" id="3469"/>
    <lineage>
        <taxon>Eukaryota</taxon>
        <taxon>Viridiplantae</taxon>
        <taxon>Streptophyta</taxon>
        <taxon>Embryophyta</taxon>
        <taxon>Tracheophyta</taxon>
        <taxon>Spermatophyta</taxon>
        <taxon>Magnoliopsida</taxon>
        <taxon>Ranunculales</taxon>
        <taxon>Papaveraceae</taxon>
        <taxon>Papaveroideae</taxon>
        <taxon>Papaver</taxon>
    </lineage>
</organism>
<protein>
    <recommendedName>
        <fullName evidence="2">carnosine N-methyltransferase</fullName>
        <ecNumber evidence="2">2.1.1.22</ecNumber>
    </recommendedName>
</protein>